<accession>A0AA88W706</accession>
<dbReference type="PANTHER" id="PTHR42881:SF2">
    <property type="entry name" value="PROLYL ENDOPEPTIDASE"/>
    <property type="match status" value="1"/>
</dbReference>
<dbReference type="InterPro" id="IPR002470">
    <property type="entry name" value="Peptidase_S9A"/>
</dbReference>
<dbReference type="GO" id="GO:0005829">
    <property type="term" value="C:cytosol"/>
    <property type="evidence" value="ECO:0007669"/>
    <property type="project" value="TreeGrafter"/>
</dbReference>
<dbReference type="GO" id="GO:0006508">
    <property type="term" value="P:proteolysis"/>
    <property type="evidence" value="ECO:0007669"/>
    <property type="project" value="UniProtKB-KW"/>
</dbReference>
<comment type="caution">
    <text evidence="6">The sequence shown here is derived from an EMBL/GenBank/DDBJ whole genome shotgun (WGS) entry which is preliminary data.</text>
</comment>
<dbReference type="Proteomes" id="UP001188597">
    <property type="component" value="Unassembled WGS sequence"/>
</dbReference>
<dbReference type="InterPro" id="IPR051167">
    <property type="entry name" value="Prolyl_oligopep/macrocyclase"/>
</dbReference>
<dbReference type="PRINTS" id="PR00862">
    <property type="entry name" value="PROLIGOPTASE"/>
</dbReference>
<dbReference type="InterPro" id="IPR029058">
    <property type="entry name" value="AB_hydrolase_fold"/>
</dbReference>
<name>A0AA88W706_9ASTE</name>
<evidence type="ECO:0000256" key="4">
    <source>
        <dbReference type="SAM" id="MobiDB-lite"/>
    </source>
</evidence>
<keyword evidence="7" id="KW-1185">Reference proteome</keyword>
<gene>
    <name evidence="6" type="ORF">RJ639_047236</name>
</gene>
<dbReference type="GO" id="GO:0004252">
    <property type="term" value="F:serine-type endopeptidase activity"/>
    <property type="evidence" value="ECO:0007669"/>
    <property type="project" value="UniProtKB-UniRule"/>
</dbReference>
<feature type="compositionally biased region" description="Basic and acidic residues" evidence="4">
    <location>
        <begin position="207"/>
        <end position="224"/>
    </location>
</feature>
<dbReference type="EC" id="3.4.21.-" evidence="3"/>
<evidence type="ECO:0000313" key="6">
    <source>
        <dbReference type="EMBL" id="KAK3020725.1"/>
    </source>
</evidence>
<comment type="catalytic activity">
    <reaction evidence="1">
        <text>Hydrolysis of Pro-|-Xaa &gt;&gt; Ala-|-Xaa in oligopeptides.</text>
        <dbReference type="EC" id="3.4.21.26"/>
    </reaction>
</comment>
<dbReference type="PANTHER" id="PTHR42881">
    <property type="entry name" value="PROLYL ENDOPEPTIDASE"/>
    <property type="match status" value="1"/>
</dbReference>
<protein>
    <recommendedName>
        <fullName evidence="3">Prolyl endopeptidase</fullName>
        <ecNumber evidence="3">3.4.21.-</ecNumber>
    </recommendedName>
</protein>
<feature type="domain" description="Peptidase S9 prolyl oligopeptidase catalytic" evidence="5">
    <location>
        <begin position="330"/>
        <end position="370"/>
    </location>
</feature>
<evidence type="ECO:0000256" key="3">
    <source>
        <dbReference type="RuleBase" id="RU368024"/>
    </source>
</evidence>
<evidence type="ECO:0000256" key="2">
    <source>
        <dbReference type="ARBA" id="ARBA00005228"/>
    </source>
</evidence>
<keyword evidence="3" id="KW-0720">Serine protease</keyword>
<dbReference type="AlphaFoldDB" id="A0AA88W706"/>
<comment type="similarity">
    <text evidence="2 3">Belongs to the peptidase S9A family.</text>
</comment>
<keyword evidence="3" id="KW-0645">Protease</keyword>
<dbReference type="EMBL" id="JAVXUP010000799">
    <property type="protein sequence ID" value="KAK3020725.1"/>
    <property type="molecule type" value="Genomic_DNA"/>
</dbReference>
<proteinExistence type="inferred from homology"/>
<reference evidence="6" key="1">
    <citation type="submission" date="2022-12" db="EMBL/GenBank/DDBJ databases">
        <title>Draft genome assemblies for two species of Escallonia (Escalloniales).</title>
        <authorList>
            <person name="Chanderbali A."/>
            <person name="Dervinis C."/>
            <person name="Anghel I."/>
            <person name="Soltis D."/>
            <person name="Soltis P."/>
            <person name="Zapata F."/>
        </authorList>
    </citation>
    <scope>NUCLEOTIDE SEQUENCE</scope>
    <source>
        <strain evidence="6">UCBG64.0493</strain>
        <tissue evidence="6">Leaf</tissue>
    </source>
</reference>
<evidence type="ECO:0000259" key="5">
    <source>
        <dbReference type="Pfam" id="PF00326"/>
    </source>
</evidence>
<keyword evidence="3" id="KW-0378">Hydrolase</keyword>
<evidence type="ECO:0000256" key="1">
    <source>
        <dbReference type="ARBA" id="ARBA00001070"/>
    </source>
</evidence>
<dbReference type="GO" id="GO:0070012">
    <property type="term" value="F:oligopeptidase activity"/>
    <property type="evidence" value="ECO:0007669"/>
    <property type="project" value="TreeGrafter"/>
</dbReference>
<dbReference type="Pfam" id="PF00326">
    <property type="entry name" value="Peptidase_S9"/>
    <property type="match status" value="1"/>
</dbReference>
<sequence length="393" mass="43098">MMSHSKVADSKVLSALSSGAPSMGVETRSQAKAKAQESSQGASSLKENLCSDTNASRKTPRSTPSGVKYDILNVVQAVLLHPAMSEESPSSPMIPSIHKDDMKDTLSGEFVPTSPTKSLKFKVSSPQSVNSDATFFGAMPVMMMTVQTLEEQVASLSKAFKLLKKLSKIVMLKLPLSLVKEDAETSNAHKGKNKEVLEGETNNANEGKNRKVPEGEDSNKKIEPKNAFQLTSEGSILVDQLREFIMGTIKDKLEGPTKSSLMYAKPYTQKIDLLRMPMSYQPPTFQQFNDWLSKEIPTTGDERACYMAQVKDIANESQGIASQQDIASSIYCIANIRGGGEYGEEWHKAGSLAKKQNCVDDFISAAEYLILVPVEFNGIKESREDEFSDQEDN</sequence>
<evidence type="ECO:0000313" key="7">
    <source>
        <dbReference type="Proteomes" id="UP001188597"/>
    </source>
</evidence>
<feature type="compositionally biased region" description="Polar residues" evidence="4">
    <location>
        <begin position="36"/>
        <end position="65"/>
    </location>
</feature>
<feature type="region of interest" description="Disordered" evidence="4">
    <location>
        <begin position="183"/>
        <end position="225"/>
    </location>
</feature>
<organism evidence="6 7">
    <name type="scientific">Escallonia herrerae</name>
    <dbReference type="NCBI Taxonomy" id="1293975"/>
    <lineage>
        <taxon>Eukaryota</taxon>
        <taxon>Viridiplantae</taxon>
        <taxon>Streptophyta</taxon>
        <taxon>Embryophyta</taxon>
        <taxon>Tracheophyta</taxon>
        <taxon>Spermatophyta</taxon>
        <taxon>Magnoliopsida</taxon>
        <taxon>eudicotyledons</taxon>
        <taxon>Gunneridae</taxon>
        <taxon>Pentapetalae</taxon>
        <taxon>asterids</taxon>
        <taxon>campanulids</taxon>
        <taxon>Escalloniales</taxon>
        <taxon>Escalloniaceae</taxon>
        <taxon>Escallonia</taxon>
    </lineage>
</organism>
<dbReference type="InterPro" id="IPR001375">
    <property type="entry name" value="Peptidase_S9_cat"/>
</dbReference>
<feature type="region of interest" description="Disordered" evidence="4">
    <location>
        <begin position="1"/>
        <end position="66"/>
    </location>
</feature>
<dbReference type="Gene3D" id="3.40.50.1820">
    <property type="entry name" value="alpha/beta hydrolase"/>
    <property type="match status" value="1"/>
</dbReference>